<evidence type="ECO:0000259" key="3">
    <source>
        <dbReference type="PROSITE" id="PS50234"/>
    </source>
</evidence>
<dbReference type="AlphaFoldDB" id="A0A1Y1QN46"/>
<dbReference type="SMART" id="SM00327">
    <property type="entry name" value="VWA"/>
    <property type="match status" value="1"/>
</dbReference>
<feature type="signal peptide" evidence="2">
    <location>
        <begin position="1"/>
        <end position="21"/>
    </location>
</feature>
<sequence>MNKKIALVSLLVCAAASSVQAEERSMLVLDASGSMWGQVDGKPKIDIARDALKTLVAAWPEGRSVGLVAYGHRHKDDCADIETLLPAGAVDAAKMGAIVDGLTPKGKTPLSAAVKHAAEALKYTEEKATVVLISDGVETCNLDPCALGTELEKLGVDFTAHVIGFDVNKVEDQKGLRCLAENTGGKFISAANAGELKTALEQTAQAPEPEPAPPPETKPEPPVLPKATLTITPAEVIKGAEITINVESAEDITGGGHAHLELFKVGKNVAAEHQYVYEDKKAGGYKPATLRVPSVAGDFTVKLLTRDKKHVLAEAPLKVIEAEVKLLAPAQAAPGSKVEVKLDAPLGLKGEVRLYPQNGTKQVGIEYVREDAIENYKSMKFTLPEVAGAYVFKFEAKPDKKVMAELPIQVGGAQP</sequence>
<keyword evidence="2" id="KW-0732">Signal</keyword>
<proteinExistence type="predicted"/>
<dbReference type="InterPro" id="IPR036465">
    <property type="entry name" value="vWFA_dom_sf"/>
</dbReference>
<dbReference type="Gene3D" id="3.40.50.410">
    <property type="entry name" value="von Willebrand factor, type A domain"/>
    <property type="match status" value="1"/>
</dbReference>
<evidence type="ECO:0000256" key="2">
    <source>
        <dbReference type="SAM" id="SignalP"/>
    </source>
</evidence>
<feature type="region of interest" description="Disordered" evidence="1">
    <location>
        <begin position="201"/>
        <end position="225"/>
    </location>
</feature>
<feature type="compositionally biased region" description="Pro residues" evidence="1">
    <location>
        <begin position="208"/>
        <end position="224"/>
    </location>
</feature>
<dbReference type="Pfam" id="PF13519">
    <property type="entry name" value="VWA_2"/>
    <property type="match status" value="1"/>
</dbReference>
<gene>
    <name evidence="4" type="ORF">BWK73_21915</name>
</gene>
<comment type="caution">
    <text evidence="4">The sequence shown here is derived from an EMBL/GenBank/DDBJ whole genome shotgun (WGS) entry which is preliminary data.</text>
</comment>
<feature type="chain" id="PRO_5012733956" description="VWFA domain-containing protein" evidence="2">
    <location>
        <begin position="22"/>
        <end position="415"/>
    </location>
</feature>
<accession>A0A1Y1QN46</accession>
<feature type="domain" description="VWFA" evidence="3">
    <location>
        <begin position="24"/>
        <end position="203"/>
    </location>
</feature>
<dbReference type="InterPro" id="IPR002035">
    <property type="entry name" value="VWF_A"/>
</dbReference>
<organism evidence="4 5">
    <name type="scientific">Thiothrix lacustris</name>
    <dbReference type="NCBI Taxonomy" id="525917"/>
    <lineage>
        <taxon>Bacteria</taxon>
        <taxon>Pseudomonadati</taxon>
        <taxon>Pseudomonadota</taxon>
        <taxon>Gammaproteobacteria</taxon>
        <taxon>Thiotrichales</taxon>
        <taxon>Thiotrichaceae</taxon>
        <taxon>Thiothrix</taxon>
    </lineage>
</organism>
<evidence type="ECO:0000313" key="5">
    <source>
        <dbReference type="Proteomes" id="UP000192491"/>
    </source>
</evidence>
<evidence type="ECO:0000313" key="4">
    <source>
        <dbReference type="EMBL" id="OQX09755.1"/>
    </source>
</evidence>
<dbReference type="PROSITE" id="PS50234">
    <property type="entry name" value="VWFA"/>
    <property type="match status" value="1"/>
</dbReference>
<name>A0A1Y1QN46_9GAMM</name>
<dbReference type="SUPFAM" id="SSF53300">
    <property type="entry name" value="vWA-like"/>
    <property type="match status" value="1"/>
</dbReference>
<dbReference type="Proteomes" id="UP000192491">
    <property type="component" value="Unassembled WGS sequence"/>
</dbReference>
<dbReference type="EMBL" id="MTEJ01000133">
    <property type="protein sequence ID" value="OQX09755.1"/>
    <property type="molecule type" value="Genomic_DNA"/>
</dbReference>
<reference evidence="4 5" key="1">
    <citation type="submission" date="2017-01" db="EMBL/GenBank/DDBJ databases">
        <title>Novel large sulfur bacteria in the metagenomes of groundwater-fed chemosynthetic microbial mats in the Lake Huron basin.</title>
        <authorList>
            <person name="Sharrar A.M."/>
            <person name="Flood B.E."/>
            <person name="Bailey J.V."/>
            <person name="Jones D.S."/>
            <person name="Biddanda B."/>
            <person name="Ruberg S.A."/>
            <person name="Marcus D.N."/>
            <person name="Dick G.J."/>
        </authorList>
    </citation>
    <scope>NUCLEOTIDE SEQUENCE [LARGE SCALE GENOMIC DNA]</scope>
    <source>
        <strain evidence="4">A8</strain>
    </source>
</reference>
<evidence type="ECO:0000256" key="1">
    <source>
        <dbReference type="SAM" id="MobiDB-lite"/>
    </source>
</evidence>
<protein>
    <recommendedName>
        <fullName evidence="3">VWFA domain-containing protein</fullName>
    </recommendedName>
</protein>